<evidence type="ECO:0000313" key="2">
    <source>
        <dbReference type="Proteomes" id="UP001197236"/>
    </source>
</evidence>
<protein>
    <recommendedName>
        <fullName evidence="3">Lipoprotein</fullName>
    </recommendedName>
</protein>
<dbReference type="PROSITE" id="PS51257">
    <property type="entry name" value="PROKAR_LIPOPROTEIN"/>
    <property type="match status" value="1"/>
</dbReference>
<evidence type="ECO:0008006" key="3">
    <source>
        <dbReference type="Google" id="ProtNLM"/>
    </source>
</evidence>
<accession>A0ABS6VGY6</accession>
<dbReference type="GeneID" id="99736402"/>
<gene>
    <name evidence="1" type="ORF">KYI95_14235</name>
</gene>
<evidence type="ECO:0000313" key="1">
    <source>
        <dbReference type="EMBL" id="MBW1258336.1"/>
    </source>
</evidence>
<comment type="caution">
    <text evidence="1">The sequence shown here is derived from an EMBL/GenBank/DDBJ whole genome shotgun (WGS) entry which is preliminary data.</text>
</comment>
<dbReference type="RefSeq" id="WP_063880116.1">
    <property type="nucleotide sequence ID" value="NZ_CP125958.1"/>
</dbReference>
<sequence>MSTRFLYFALTVLLTGCVARSHEPDPLQVQFANYGTLPNNYKTLVKDTFYYHLKDPYSAHYRFFQPYRGYSWIMNVPEDKEELMFGWIIPGMVNAKNSYGAYVGQRKFIVIYSNGQYHNLNYIKGTKKIGRPL</sequence>
<reference evidence="1 2" key="1">
    <citation type="submission" date="2021-07" db="EMBL/GenBank/DDBJ databases">
        <title>A novel phosphonate cluster across the Pantoea species complex is important for pathogenicity in onion.</title>
        <authorList>
            <person name="Zhao M."/>
            <person name="Stice S."/>
            <person name="Shin G.Y."/>
            <person name="Coutinho T."/>
            <person name="Gitaitis R."/>
            <person name="Kvitko B."/>
            <person name="Dutta B."/>
        </authorList>
    </citation>
    <scope>NUCLEOTIDE SEQUENCE [LARGE SCALE GENOMIC DNA]</scope>
    <source>
        <strain evidence="1 2">BD 382</strain>
    </source>
</reference>
<dbReference type="Proteomes" id="UP001197236">
    <property type="component" value="Unassembled WGS sequence"/>
</dbReference>
<dbReference type="EMBL" id="JAHVXZ010000007">
    <property type="protein sequence ID" value="MBW1258336.1"/>
    <property type="molecule type" value="Genomic_DNA"/>
</dbReference>
<organism evidence="1 2">
    <name type="scientific">Pantoea allii</name>
    <dbReference type="NCBI Taxonomy" id="574096"/>
    <lineage>
        <taxon>Bacteria</taxon>
        <taxon>Pseudomonadati</taxon>
        <taxon>Pseudomonadota</taxon>
        <taxon>Gammaproteobacteria</taxon>
        <taxon>Enterobacterales</taxon>
        <taxon>Erwiniaceae</taxon>
        <taxon>Pantoea</taxon>
    </lineage>
</organism>
<proteinExistence type="predicted"/>
<name>A0ABS6VGY6_9GAMM</name>
<keyword evidence="2" id="KW-1185">Reference proteome</keyword>